<gene>
    <name evidence="11" type="ORF">MCOR_19484</name>
</gene>
<dbReference type="EMBL" id="CACVKT020003445">
    <property type="protein sequence ID" value="CAC5383771.1"/>
    <property type="molecule type" value="Genomic_DNA"/>
</dbReference>
<evidence type="ECO:0000256" key="7">
    <source>
        <dbReference type="ARBA" id="ARBA00022833"/>
    </source>
</evidence>
<dbReference type="OrthoDB" id="6145620at2759"/>
<evidence type="ECO:0000256" key="8">
    <source>
        <dbReference type="ARBA" id="ARBA00022840"/>
    </source>
</evidence>
<dbReference type="Pfam" id="PF25396">
    <property type="entry name" value="ZNFX1"/>
    <property type="match status" value="1"/>
</dbReference>
<dbReference type="Pfam" id="PF13087">
    <property type="entry name" value="AAA_12"/>
    <property type="match status" value="1"/>
</dbReference>
<dbReference type="GO" id="GO:0031380">
    <property type="term" value="C:nuclear RNA-directed RNA polymerase complex"/>
    <property type="evidence" value="ECO:0007669"/>
    <property type="project" value="TreeGrafter"/>
</dbReference>
<organism evidence="11 12">
    <name type="scientific">Mytilus coruscus</name>
    <name type="common">Sea mussel</name>
    <dbReference type="NCBI Taxonomy" id="42192"/>
    <lineage>
        <taxon>Eukaryota</taxon>
        <taxon>Metazoa</taxon>
        <taxon>Spiralia</taxon>
        <taxon>Lophotrochozoa</taxon>
        <taxon>Mollusca</taxon>
        <taxon>Bivalvia</taxon>
        <taxon>Autobranchia</taxon>
        <taxon>Pteriomorphia</taxon>
        <taxon>Mytilida</taxon>
        <taxon>Mytiloidea</taxon>
        <taxon>Mytilidae</taxon>
        <taxon>Mytilinae</taxon>
        <taxon>Mytilus</taxon>
    </lineage>
</organism>
<dbReference type="FunFam" id="3.40.50.300:FF:000326">
    <property type="entry name" value="P-loop containing nucleoside triphosphate hydrolase"/>
    <property type="match status" value="1"/>
</dbReference>
<dbReference type="PANTHER" id="PTHR10887:SF341">
    <property type="entry name" value="NFX1-TYPE ZINC FINGER-CONTAINING PROTEIN 1"/>
    <property type="match status" value="1"/>
</dbReference>
<dbReference type="InterPro" id="IPR027417">
    <property type="entry name" value="P-loop_NTPase"/>
</dbReference>
<feature type="compositionally biased region" description="Basic and acidic residues" evidence="9">
    <location>
        <begin position="195"/>
        <end position="205"/>
    </location>
</feature>
<dbReference type="InterPro" id="IPR045055">
    <property type="entry name" value="DNA2/NAM7-like"/>
</dbReference>
<evidence type="ECO:0000256" key="3">
    <source>
        <dbReference type="ARBA" id="ARBA00022741"/>
    </source>
</evidence>
<dbReference type="Pfam" id="PF13086">
    <property type="entry name" value="AAA_11"/>
    <property type="match status" value="1"/>
</dbReference>
<feature type="compositionally biased region" description="Basic residues" evidence="9">
    <location>
        <begin position="113"/>
        <end position="122"/>
    </location>
</feature>
<dbReference type="PANTHER" id="PTHR10887">
    <property type="entry name" value="DNA2/NAM7 HELICASE FAMILY"/>
    <property type="match status" value="1"/>
</dbReference>
<dbReference type="SUPFAM" id="SSF52540">
    <property type="entry name" value="P-loop containing nucleoside triphosphate hydrolases"/>
    <property type="match status" value="1"/>
</dbReference>
<dbReference type="GO" id="GO:0005524">
    <property type="term" value="F:ATP binding"/>
    <property type="evidence" value="ECO:0007669"/>
    <property type="project" value="UniProtKB-KW"/>
</dbReference>
<keyword evidence="2" id="KW-0677">Repeat</keyword>
<keyword evidence="4" id="KW-0863">Zinc-finger</keyword>
<name>A0A6J8BK58_MYTCO</name>
<dbReference type="InterPro" id="IPR041677">
    <property type="entry name" value="DNA2/NAM7_AAA_11"/>
</dbReference>
<dbReference type="InterPro" id="IPR047187">
    <property type="entry name" value="SF1_C_Upf1"/>
</dbReference>
<evidence type="ECO:0000256" key="9">
    <source>
        <dbReference type="SAM" id="MobiDB-lite"/>
    </source>
</evidence>
<protein>
    <recommendedName>
        <fullName evidence="10">NF-X1-type domain-containing protein</fullName>
    </recommendedName>
</protein>
<dbReference type="Gene3D" id="3.40.50.300">
    <property type="entry name" value="P-loop containing nucleotide triphosphate hydrolases"/>
    <property type="match status" value="3"/>
</dbReference>
<dbReference type="InterPro" id="IPR057373">
    <property type="entry name" value="ZNFX1"/>
</dbReference>
<keyword evidence="7" id="KW-0862">Zinc</keyword>
<keyword evidence="8" id="KW-0067">ATP-binding</keyword>
<feature type="region of interest" description="Disordered" evidence="9">
    <location>
        <begin position="1"/>
        <end position="30"/>
    </location>
</feature>
<evidence type="ECO:0000313" key="12">
    <source>
        <dbReference type="Proteomes" id="UP000507470"/>
    </source>
</evidence>
<keyword evidence="5" id="KW-0378">Hydrolase</keyword>
<evidence type="ECO:0000256" key="5">
    <source>
        <dbReference type="ARBA" id="ARBA00022801"/>
    </source>
</evidence>
<proteinExistence type="predicted"/>
<dbReference type="CDD" id="cd18808">
    <property type="entry name" value="SF1_C_Upf1"/>
    <property type="match status" value="1"/>
</dbReference>
<feature type="compositionally biased region" description="Basic and acidic residues" evidence="9">
    <location>
        <begin position="71"/>
        <end position="84"/>
    </location>
</feature>
<sequence>MNPINDAKRRSAFDRLGPMPNKSLSQHIGKTTTNQSITDIQEFSNDFQDNDINIKTRPESNVPLITTNRYHKSDNKIRQLDEPTVKFSSQENKNESRKRKNTSRPHSNDSNYRKKIRTSNIKKHGDSNNKYQHNAHDHNDRSIEKQLFGRKRTPERSRSKNNRSRKPHLSPRRRERPSLSQDNTGHARNTKRKHEKADIRHETTRHGVSFQDSKKTCTITIQNDDTYSNALYPNTHSSNVNKFNGIKTFTYKSQNGNDASDQKIEITKLSKMDSDSLAAYLSIYSRELDTFLFEHEVIDQMALFLQVMCQVCESKHHSLVRKALSPLKERRFFERKDIKDIICKLCLQFDKEHIHMMKNLLVLMKELVCHVNSEPSDLIQPFGSLERCVREKVNDENQQRDLEFLIQEIRDKLKEEKTPFTENNLSTLAILPDLTEIESCENLIIDSEYDTEETYLRRLFMVHRQDFVRPLCKGLIFLKQSLFVDPFCLEKKWRHDDIRVYKNICFLTQCCNEHNGITWKIKFDIPQSSRSRKLLKSGSLVCLTNKTFTILQYATVAEHNDRDLRNGIYEIKFIDDIPNMFEIFQQHAYGVILIESQVFFPSYFHTLLSIKCMHNMIINEEHSLPFGIQLSNKRHSLNQEEPDYFKSHSFVKDGFDISCLNQGHDVNKIDISNNANWPDAHSLGMDYSQHRALITSMQSKLALIQGPPGTGKTVVGLKIAELLLCNEHLWRERDNQGPMLLLSYTNHALDQFLVKISERLGKHYAADIVRLGSRSEIEILKKYNITSKRKAYNYKKENFTTHRGKIRTHTKRESTGEHNVIALNAKKELKIMIKEHEHLQKVRREIRTGIVHQDWLRNSVNVITDTQYRDFRKNDSLIRWLDIKSITLQVVTTQNNYCKAIDGDYDLDLNDKKNRYDNRSRNFGEEDIETSGKIPIMHLDMENLKMKFSSDIIFTNEKIKEKLHHTETMTTEEANSVSNLWRMNKAIRWQLYKYWVQQSLILLNIKIQKYEDRYKAAQQFYVEKQQEADIIIIKKARLIACTTTRAARDKEILKQVSPSIFLIEEAAEIPEHHVVACLTSSCQQLIMIGDHQQLRPSYKDYQTARQHKIDISLFERLIDEGFSFTQLEYQHRMRETISELLVPHIYKNLKNDTNVSGYENVKGINYNMFLISHAVFENQDHDALSKSHKNKFEALFICELYRYLRIQGYESSEITVLSTYLDQVRLLRDSIRKVDEELSRKNACVSSQQSVRVTSVDNFQGEENEIILLSLVRSNRKKNIGYLSEANRVCVALSRAKIGFYAIGNFELLKARSELWNKIVSDATKRKSIGNCLQLTCQTHRTSIYVSKPEDFKSVTDGGCHKPCSVKKQCGHICLRKCHVDDHDHEGQCPKQCQKVCEMGHQCTKLCHFPDSCEKCNVIVKKTIPKCQHGKRIPCHIDPQLESCGKRCQATMSCGHQCKKTCRDTCSTEDTCMEKIYVKARCGHEVKVECSTKYDASCKLPCPGILNCGHKCKGTHSDCSQGRLHIPCKETCERNLVYEQDHKDYCSYRCPSCMHDDTCKTRCDGSCKPCSKLCKRECKAECPNKFKCDKLCMEPCERPKCNTLCRTRLECGPDHKCSGLLCECVQCICQICERLTNIQVEDEQVEKAVFIRLENCKCVFEVKVLDKHILSVMNNHHDEIKSLKCPKCGTVILKSRRYCKELKIINKCMTDEFRNIRRIE</sequence>
<evidence type="ECO:0000256" key="1">
    <source>
        <dbReference type="ARBA" id="ARBA00022723"/>
    </source>
</evidence>
<keyword evidence="12" id="KW-1185">Reference proteome</keyword>
<dbReference type="GO" id="GO:0016787">
    <property type="term" value="F:hydrolase activity"/>
    <property type="evidence" value="ECO:0007669"/>
    <property type="project" value="UniProtKB-KW"/>
</dbReference>
<keyword evidence="1" id="KW-0479">Metal-binding</keyword>
<dbReference type="GO" id="GO:0008270">
    <property type="term" value="F:zinc ion binding"/>
    <property type="evidence" value="ECO:0007669"/>
    <property type="project" value="UniProtKB-KW"/>
</dbReference>
<feature type="compositionally biased region" description="Basic and acidic residues" evidence="9">
    <location>
        <begin position="134"/>
        <end position="144"/>
    </location>
</feature>
<dbReference type="SMART" id="SM00438">
    <property type="entry name" value="ZnF_NFX"/>
    <property type="match status" value="3"/>
</dbReference>
<dbReference type="GO" id="GO:0004386">
    <property type="term" value="F:helicase activity"/>
    <property type="evidence" value="ECO:0007669"/>
    <property type="project" value="UniProtKB-KW"/>
</dbReference>
<accession>A0A6J8BK58</accession>
<feature type="compositionally biased region" description="Basic and acidic residues" evidence="9">
    <location>
        <begin position="1"/>
        <end position="13"/>
    </location>
</feature>
<dbReference type="InterPro" id="IPR000967">
    <property type="entry name" value="Znf_NFX1"/>
</dbReference>
<dbReference type="GO" id="GO:0031048">
    <property type="term" value="P:regulatory ncRNA-mediated heterochromatin formation"/>
    <property type="evidence" value="ECO:0007669"/>
    <property type="project" value="TreeGrafter"/>
</dbReference>
<feature type="domain" description="NF-X1-type" evidence="10">
    <location>
        <begin position="1397"/>
        <end position="1418"/>
    </location>
</feature>
<dbReference type="GO" id="GO:0005694">
    <property type="term" value="C:chromosome"/>
    <property type="evidence" value="ECO:0007669"/>
    <property type="project" value="UniProtKB-ARBA"/>
</dbReference>
<evidence type="ECO:0000313" key="11">
    <source>
        <dbReference type="EMBL" id="CAC5383771.1"/>
    </source>
</evidence>
<feature type="domain" description="NF-X1-type" evidence="10">
    <location>
        <begin position="1370"/>
        <end position="1391"/>
    </location>
</feature>
<dbReference type="Proteomes" id="UP000507470">
    <property type="component" value="Unassembled WGS sequence"/>
</dbReference>
<feature type="compositionally biased region" description="Basic residues" evidence="9">
    <location>
        <begin position="159"/>
        <end position="175"/>
    </location>
</feature>
<evidence type="ECO:0000256" key="4">
    <source>
        <dbReference type="ARBA" id="ARBA00022771"/>
    </source>
</evidence>
<feature type="region of interest" description="Disordered" evidence="9">
    <location>
        <begin position="69"/>
        <end position="207"/>
    </location>
</feature>
<feature type="domain" description="NF-X1-type" evidence="10">
    <location>
        <begin position="1454"/>
        <end position="1474"/>
    </location>
</feature>
<evidence type="ECO:0000256" key="2">
    <source>
        <dbReference type="ARBA" id="ARBA00022737"/>
    </source>
</evidence>
<reference evidence="11 12" key="1">
    <citation type="submission" date="2020-06" db="EMBL/GenBank/DDBJ databases">
        <authorList>
            <person name="Li R."/>
            <person name="Bekaert M."/>
        </authorList>
    </citation>
    <scope>NUCLEOTIDE SEQUENCE [LARGE SCALE GENOMIC DNA]</scope>
    <source>
        <strain evidence="12">wild</strain>
    </source>
</reference>
<keyword evidence="6" id="KW-0347">Helicase</keyword>
<keyword evidence="3" id="KW-0547">Nucleotide-binding</keyword>
<evidence type="ECO:0000256" key="6">
    <source>
        <dbReference type="ARBA" id="ARBA00022806"/>
    </source>
</evidence>
<evidence type="ECO:0000259" key="10">
    <source>
        <dbReference type="SMART" id="SM00438"/>
    </source>
</evidence>
<dbReference type="InterPro" id="IPR041679">
    <property type="entry name" value="DNA2/NAM7-like_C"/>
</dbReference>